<evidence type="ECO:0000256" key="1">
    <source>
        <dbReference type="ARBA" id="ARBA00003439"/>
    </source>
</evidence>
<keyword evidence="6" id="KW-0539">Nucleus</keyword>
<dbReference type="Proteomes" id="UP000694941">
    <property type="component" value="Unplaced"/>
</dbReference>
<feature type="region of interest" description="Disordered" evidence="7">
    <location>
        <begin position="1"/>
        <end position="39"/>
    </location>
</feature>
<evidence type="ECO:0000256" key="2">
    <source>
        <dbReference type="ARBA" id="ARBA00004604"/>
    </source>
</evidence>
<comment type="subcellular location">
    <subcellularLocation>
        <location evidence="2">Nucleus</location>
        <location evidence="2">Nucleolus</location>
    </subcellularLocation>
</comment>
<name>A0ABM1RVF2_LIMPO</name>
<comment type="function">
    <text evidence="1">Required for biogenesis of the 60S ribosomal subunit.</text>
</comment>
<proteinExistence type="inferred from homology"/>
<evidence type="ECO:0000259" key="8">
    <source>
        <dbReference type="PROSITE" id="PS50833"/>
    </source>
</evidence>
<organism evidence="9 10">
    <name type="scientific">Limulus polyphemus</name>
    <name type="common">Atlantic horseshoe crab</name>
    <dbReference type="NCBI Taxonomy" id="6850"/>
    <lineage>
        <taxon>Eukaryota</taxon>
        <taxon>Metazoa</taxon>
        <taxon>Ecdysozoa</taxon>
        <taxon>Arthropoda</taxon>
        <taxon>Chelicerata</taxon>
        <taxon>Merostomata</taxon>
        <taxon>Xiphosura</taxon>
        <taxon>Limulidae</taxon>
        <taxon>Limulus</taxon>
    </lineage>
</organism>
<evidence type="ECO:0000256" key="5">
    <source>
        <dbReference type="ARBA" id="ARBA00022517"/>
    </source>
</evidence>
<accession>A0ABM1RVF2</accession>
<dbReference type="PANTHER" id="PTHR13634">
    <property type="entry name" value="RIBOSOME BIOGENESIS PROTEIN BRIX"/>
    <property type="match status" value="1"/>
</dbReference>
<dbReference type="RefSeq" id="XP_022235357.1">
    <property type="nucleotide sequence ID" value="XM_022379649.1"/>
</dbReference>
<evidence type="ECO:0000256" key="3">
    <source>
        <dbReference type="ARBA" id="ARBA00006369"/>
    </source>
</evidence>
<dbReference type="PANTHER" id="PTHR13634:SF0">
    <property type="entry name" value="RIBOSOME BIOGENESIS PROTEIN BRX1 HOMOLOG"/>
    <property type="match status" value="1"/>
</dbReference>
<feature type="compositionally biased region" description="Basic residues" evidence="7">
    <location>
        <begin position="1"/>
        <end position="10"/>
    </location>
</feature>
<dbReference type="GeneID" id="106474398"/>
<evidence type="ECO:0000256" key="7">
    <source>
        <dbReference type="SAM" id="MobiDB-lite"/>
    </source>
</evidence>
<keyword evidence="9" id="KW-1185">Reference proteome</keyword>
<evidence type="ECO:0000256" key="4">
    <source>
        <dbReference type="ARBA" id="ARBA00020522"/>
    </source>
</evidence>
<comment type="similarity">
    <text evidence="3">Belongs to the BRX1 family.</text>
</comment>
<sequence>MARSKAKRKAHVVEKEEKSDVDIKNVPPSRLSDEPPPKKVRWTNKQRVLIFASRGITYRDRHLMQNLQSLLPHSRKESKMEKKDSLFVINEICEMKNCNKSIYFENKKKEDLYMWVSNVPRGPSAKFLVQNVHTMEELKLTGNCLKGSRPLLSFDKNFDKVPHFSLLKELLVQVFGTPYHHPKSQPFTDHVFTFSILDNRIWFRNYQIMEEDGSLVEIGPRFVLNPIKIFEGSFGGPVLYSNPKYISPNVHRAMLKKMSSGRYKDRAEHKEFTRNRKPEKSYNLDPLDEIFTTIPPEEAKGIAKKTFFRRKKS</sequence>
<keyword evidence="5" id="KW-0690">Ribosome biogenesis</keyword>
<dbReference type="SMART" id="SM00879">
    <property type="entry name" value="Brix"/>
    <property type="match status" value="1"/>
</dbReference>
<protein>
    <recommendedName>
        <fullName evidence="4">Ribosome biogenesis protein BRX1 homolog</fullName>
    </recommendedName>
</protein>
<dbReference type="PROSITE" id="PS50833">
    <property type="entry name" value="BRIX"/>
    <property type="match status" value="1"/>
</dbReference>
<dbReference type="InterPro" id="IPR007109">
    <property type="entry name" value="Brix"/>
</dbReference>
<dbReference type="InterPro" id="IPR026532">
    <property type="entry name" value="BRX1"/>
</dbReference>
<evidence type="ECO:0000313" key="9">
    <source>
        <dbReference type="Proteomes" id="UP000694941"/>
    </source>
</evidence>
<feature type="compositionally biased region" description="Basic and acidic residues" evidence="7">
    <location>
        <begin position="11"/>
        <end position="23"/>
    </location>
</feature>
<evidence type="ECO:0000256" key="6">
    <source>
        <dbReference type="ARBA" id="ARBA00023242"/>
    </source>
</evidence>
<feature type="domain" description="Brix" evidence="8">
    <location>
        <begin position="46"/>
        <end position="235"/>
    </location>
</feature>
<dbReference type="SUPFAM" id="SSF52954">
    <property type="entry name" value="Class II aaRS ABD-related"/>
    <property type="match status" value="1"/>
</dbReference>
<reference evidence="10" key="1">
    <citation type="submission" date="2025-08" db="UniProtKB">
        <authorList>
            <consortium name="RefSeq"/>
        </authorList>
    </citation>
    <scope>IDENTIFICATION</scope>
    <source>
        <tissue evidence="10">Muscle</tissue>
    </source>
</reference>
<dbReference type="Gene3D" id="3.40.50.10480">
    <property type="entry name" value="Probable brix-domain ribosomal biogenesis protein"/>
    <property type="match status" value="1"/>
</dbReference>
<evidence type="ECO:0000313" key="10">
    <source>
        <dbReference type="RefSeq" id="XP_022235357.1"/>
    </source>
</evidence>
<dbReference type="Pfam" id="PF04427">
    <property type="entry name" value="Brix"/>
    <property type="match status" value="1"/>
</dbReference>
<gene>
    <name evidence="10" type="primary">LOC106474398</name>
</gene>